<feature type="transmembrane region" description="Helical" evidence="6">
    <location>
        <begin position="2046"/>
        <end position="2064"/>
    </location>
</feature>
<keyword evidence="4" id="KW-0843">Virulence</keyword>
<dbReference type="InterPro" id="IPR022385">
    <property type="entry name" value="Rhs_assc_core"/>
</dbReference>
<dbReference type="NCBIfam" id="TIGR03696">
    <property type="entry name" value="Rhs_assc_core"/>
    <property type="match status" value="1"/>
</dbReference>
<dbReference type="GO" id="GO:0005576">
    <property type="term" value="C:extracellular region"/>
    <property type="evidence" value="ECO:0007669"/>
    <property type="project" value="UniProtKB-SubCell"/>
</dbReference>
<dbReference type="Pfam" id="PF03534">
    <property type="entry name" value="SpvB"/>
    <property type="match status" value="1"/>
</dbReference>
<keyword evidence="6" id="KW-0812">Transmembrane</keyword>
<dbReference type="Gene3D" id="2.180.10.10">
    <property type="entry name" value="RHS repeat-associated core"/>
    <property type="match status" value="2"/>
</dbReference>
<evidence type="ECO:0000313" key="8">
    <source>
        <dbReference type="Proteomes" id="UP000245539"/>
    </source>
</evidence>
<comment type="caution">
    <text evidence="7">The sequence shown here is derived from an EMBL/GenBank/DDBJ whole genome shotgun (WGS) entry which is preliminary data.</text>
</comment>
<proteinExistence type="predicted"/>
<keyword evidence="6" id="KW-1133">Transmembrane helix</keyword>
<feature type="transmembrane region" description="Helical" evidence="6">
    <location>
        <begin position="2012"/>
        <end position="2034"/>
    </location>
</feature>
<gene>
    <name evidence="7" type="ORF">DKW60_18040</name>
</gene>
<keyword evidence="6" id="KW-0472">Membrane</keyword>
<dbReference type="EMBL" id="QGKM01000067">
    <property type="protein sequence ID" value="PWQ93244.1"/>
    <property type="molecule type" value="Genomic_DNA"/>
</dbReference>
<keyword evidence="2" id="KW-0964">Secreted</keyword>
<dbReference type="InterPro" id="IPR028994">
    <property type="entry name" value="Integrin_alpha_N"/>
</dbReference>
<evidence type="ECO:0000256" key="4">
    <source>
        <dbReference type="ARBA" id="ARBA00023026"/>
    </source>
</evidence>
<evidence type="ECO:0000256" key="1">
    <source>
        <dbReference type="ARBA" id="ARBA00004613"/>
    </source>
</evidence>
<dbReference type="InterPro" id="IPR013517">
    <property type="entry name" value="FG-GAP"/>
</dbReference>
<dbReference type="GO" id="GO:0005737">
    <property type="term" value="C:cytoplasm"/>
    <property type="evidence" value="ECO:0007669"/>
    <property type="project" value="InterPro"/>
</dbReference>
<evidence type="ECO:0000256" key="6">
    <source>
        <dbReference type="SAM" id="Phobius"/>
    </source>
</evidence>
<dbReference type="Proteomes" id="UP000245539">
    <property type="component" value="Unassembled WGS sequence"/>
</dbReference>
<evidence type="ECO:0000313" key="7">
    <source>
        <dbReference type="EMBL" id="PWQ93244.1"/>
    </source>
</evidence>
<dbReference type="PANTHER" id="PTHR32305:SF15">
    <property type="entry name" value="PROTEIN RHSA-RELATED"/>
    <property type="match status" value="1"/>
</dbReference>
<name>A0A317C3P4_9GAMM</name>
<evidence type="ECO:0008006" key="9">
    <source>
        <dbReference type="Google" id="ProtNLM"/>
    </source>
</evidence>
<reference evidence="7 8" key="1">
    <citation type="submission" date="2018-05" db="EMBL/GenBank/DDBJ databases">
        <title>Leucothrix arctica sp. nov., isolated from Arctic seawater.</title>
        <authorList>
            <person name="Choi A."/>
            <person name="Baek K."/>
        </authorList>
    </citation>
    <scope>NUCLEOTIDE SEQUENCE [LARGE SCALE GENOMIC DNA]</scope>
    <source>
        <strain evidence="7 8">JCM 18388</strain>
    </source>
</reference>
<dbReference type="InterPro" id="IPR003284">
    <property type="entry name" value="Sal_SpvB"/>
</dbReference>
<dbReference type="PANTHER" id="PTHR32305">
    <property type="match status" value="1"/>
</dbReference>
<keyword evidence="3" id="KW-0732">Signal</keyword>
<dbReference type="InterPro" id="IPR050708">
    <property type="entry name" value="T6SS_VgrG/RHS"/>
</dbReference>
<sequence>MVAKLFMTKVFKDSLTALVVGILLFGSHLLTAAPLDVVSVNVVKMPSGYPVIWKKKNVYGFPENADVSDSSFVTLCSSGSGCHNDALDLGALYFHQVFVEGYGLVVAYYDANGKLVGTKLGGLEGASGGGTTPPPIDSYYDSANQTVGYLEGSFSSNSSGAAIYEIPIAIPPGSAGVQPEVSLQYNSQGGSSIAGLGWSVTGLSTISRCAKTVAQNGIKDGINFNTSDVFCLDGQQLVKVGGGAYGGNGTTYKTEIDNYSHITSRDLDGDNFPESFEIRTKAGEIISYGTSHLSQVHQLSSDAELEYDKRILSWNISRRTDRTNNYIDYTYSATTNVSNNSNNFSIKKIQYTGNTSLNQLPFASVIFHYKDTPSATSASASNLILSYVNGYAFHKDKILDKVTVELQNTTLRTYQLSYFDQEGEHQEAIASRVKSIQECGVTNCLPATWFIWDGNHASNTDFVGGTATAPASGVSGNLAQRPEGNGIVTPDESVFLPEEAGEATFKSSALLNQLAADESSFYSRLVGDVNGDGRSDVVMVRTNNAGGVRIALSNGHGFVIEDTGDVTDSNSITHAHEPYFLADVNGDGLSDLVHFAKNRVKVSLSEYVNGQYTLQPETNWTSNTAYTYDGGHRSLDEHPRFLQDMNGDGLADIVSIYSTGVFVALSDGTKFIPHTAKWSSNLISFPTDKLENFAVLDLTGDGLPEVARLHHPNVSNRTHISFLRNSNDFNNGSANLTSWTFDSTDPSGSKIRFGDFNGDGLADIASYDKSTNHSNVADHDVYIRYSTGKGFTSKVKAINYYGRASSDRRESIVDVNGDGLSDFVRFDSFGVRVDLNRGNHFTKSNWSSDFKSGTRFSHAYSMRSFGDFNGDGLVDVIGIDNDGITIGENKIEPQRIARIITGGYVEPTATSASNGLNRSIEILYDKLTATNNDYSSAIYTREHNSGGALGVTSPVNIVGRQFGLFVVSAHYSSNGSIGNNRGRLAGMSYTYKGLQVDTKGRGLQGFAERTAVDTNKKISTTEYYYQNYPLTGSSRGTLTKLPSGALLSKNVNKRVYSVNTGSNSKKYYRPWVNYSEDTSYKLATSEAYKVAKTAYSDPNSCGDSPVITNTITNPVAGVLVNRKTTTNVFPSNSDCYLASRLTSSSVKHERGSFPAKTKTSSFTYYSTSGQLRAETIEPGDANQLVTTYEYTAHGNVKLKTITGKGLVGSESTIGSRFTKTSRYDQYGRFPEVVENALGHKTTTLYDERFGTVKSHTDINNLTSESRVNEFGQPYVSTSPNGNSSHTIYSWCNQTINQMDVRYCTTTETRDGGYVKKYFDQLDRVVRTETRGLGEGGSKTIYVDKVYDLTSGRLWWESLPYYSGSSQHKIVYNYDILDRPNSIRQPGLPAATVAYDGLTVSKTNAKGQTTTTLKAADGKTEIVTDPLGNQVKYRYYADGNLQSTEVVASTQGGQSTPDKNNIKTIFAYDSLGRKRRMNDPDMGIWDYRYNAAGQLVYQRDANLKVTRIEYDVLGRMKKRTEDGSIQEWEYDNASGKGVGKLRKVTNTNGYQKRIGYTDYGQVASVEERLPNEHGSIGLSAGVTAYTTSNTYDAFGRLDTVTYPTANPLNPVIARHHYESGILNKVSDVTSGKVYWEAKQANASGQITEQKLGNGVTTNRSYDVLGRLDEVLSGNGSSSSNLQYLRYNFDSVGNLEDRDDLNGKVRERFVYDDLNRFNGSFIQHNYNTNANEFGGESIRYDGHGNITLKGGNNYYKYLGSGAHAVSSIGGSALSYDANGNMLTGKGRTIYYTAFNKPSAIGKGGQWSYFTYGTERQRVLKKTDTQKTWYVGGLYERVRKNSGSETHKFYIRAGGQTVAYINQHKSASGAWVGDNTYYLLSDHLGSTDVVTDSSGQVVHRLSFDVWGKRRQSNWYSLSGSQLANTLASLEQTALTLGYTGHEQDDEVGLINMKGRLYDPEIGRFISADPHVQAAGDTQSYNRYSYVKNNPLSYTDPSGYFFKKLFKSIGKFFKEWGRTILAVAVTAFIPGIGGAFISSMIASGGDLQQGIVGALSAGVFGFIGSSFGPTARLSIAGRTAKVLAHGVAGGAMSVLRGGKFKEGFVSAGFSQVMEVTGGYRRLGVSSAPRGAAGFAKNAAISAVVGGTASKLVGGKFANGAITGAFSRMFNDLQHHDLRDPESVGDPTPPRHTSEKSPIGVVIDWLSGNHNGRVHFPPGSTFSNMFKEGNGADIFQSYLFEKYGGFPVGGSMDDFGYTFTWYPRAVSTANIAEHVVGSWGNGRAYIDTNKIYFTVENTMGTGSLLFGRQLSELGFGGVGSQASDLHMSITWTVPR</sequence>
<evidence type="ECO:0000256" key="2">
    <source>
        <dbReference type="ARBA" id="ARBA00022525"/>
    </source>
</evidence>
<comment type="subcellular location">
    <subcellularLocation>
        <location evidence="1">Secreted</location>
    </subcellularLocation>
</comment>
<evidence type="ECO:0000256" key="5">
    <source>
        <dbReference type="SAM" id="MobiDB-lite"/>
    </source>
</evidence>
<evidence type="ECO:0000256" key="3">
    <source>
        <dbReference type="ARBA" id="ARBA00022729"/>
    </source>
</evidence>
<feature type="region of interest" description="Disordered" evidence="5">
    <location>
        <begin position="2172"/>
        <end position="2191"/>
    </location>
</feature>
<organism evidence="7 8">
    <name type="scientific">Leucothrix pacifica</name>
    <dbReference type="NCBI Taxonomy" id="1247513"/>
    <lineage>
        <taxon>Bacteria</taxon>
        <taxon>Pseudomonadati</taxon>
        <taxon>Pseudomonadota</taxon>
        <taxon>Gammaproteobacteria</taxon>
        <taxon>Thiotrichales</taxon>
        <taxon>Thiotrichaceae</taxon>
        <taxon>Leucothrix</taxon>
    </lineage>
</organism>
<dbReference type="Gene3D" id="2.130.10.130">
    <property type="entry name" value="Integrin alpha, N-terminal"/>
    <property type="match status" value="2"/>
</dbReference>
<dbReference type="Pfam" id="PF13517">
    <property type="entry name" value="FG-GAP_3"/>
    <property type="match status" value="2"/>
</dbReference>
<dbReference type="OrthoDB" id="5606255at2"/>
<accession>A0A317C3P4</accession>
<protein>
    <recommendedName>
        <fullName evidence="9">Insecticide toxin TcdB middle/N-terminal domain-containing protein</fullName>
    </recommendedName>
</protein>
<keyword evidence="8" id="KW-1185">Reference proteome</keyword>
<dbReference type="SUPFAM" id="SSF69318">
    <property type="entry name" value="Integrin alpha N-terminal domain"/>
    <property type="match status" value="1"/>
</dbReference>